<keyword evidence="6" id="KW-0648">Protein biosynthesis</keyword>
<protein>
    <recommendedName>
        <fullName evidence="2">isoleucine--tRNA ligase</fullName>
        <ecNumber evidence="2">6.1.1.5</ecNumber>
    </recommendedName>
    <alternativeName>
        <fullName evidence="8">Isoleucyl-tRNA synthetase</fullName>
    </alternativeName>
</protein>
<dbReference type="GO" id="GO:0006428">
    <property type="term" value="P:isoleucyl-tRNA aminoacylation"/>
    <property type="evidence" value="ECO:0007669"/>
    <property type="project" value="TreeGrafter"/>
</dbReference>
<evidence type="ECO:0000256" key="5">
    <source>
        <dbReference type="ARBA" id="ARBA00022840"/>
    </source>
</evidence>
<evidence type="ECO:0000256" key="2">
    <source>
        <dbReference type="ARBA" id="ARBA00013165"/>
    </source>
</evidence>
<evidence type="ECO:0000256" key="4">
    <source>
        <dbReference type="ARBA" id="ARBA00022741"/>
    </source>
</evidence>
<keyword evidence="5" id="KW-0067">ATP-binding</keyword>
<dbReference type="Pfam" id="PF19302">
    <property type="entry name" value="DUF5915"/>
    <property type="match status" value="1"/>
</dbReference>
<evidence type="ECO:0000313" key="12">
    <source>
        <dbReference type="EMBL" id="CAD9820627.1"/>
    </source>
</evidence>
<gene>
    <name evidence="12" type="ORF">ASEP1449_LOCUS12460</name>
</gene>
<comment type="similarity">
    <text evidence="1">Belongs to the class-I aminoacyl-tRNA synthetase family.</text>
</comment>
<dbReference type="FunFam" id="1.10.730.10:FF:000004">
    <property type="entry name" value="Isoleucyl-tRNA synthetase, cytoplasmic"/>
    <property type="match status" value="1"/>
</dbReference>
<dbReference type="InterPro" id="IPR013155">
    <property type="entry name" value="M/V/L/I-tRNA-synth_anticd-bd"/>
</dbReference>
<evidence type="ECO:0000256" key="8">
    <source>
        <dbReference type="ARBA" id="ARBA00032665"/>
    </source>
</evidence>
<dbReference type="AlphaFoldDB" id="A0A7S2XQ56"/>
<keyword evidence="4" id="KW-0547">Nucleotide-binding</keyword>
<dbReference type="GO" id="GO:0004822">
    <property type="term" value="F:isoleucine-tRNA ligase activity"/>
    <property type="evidence" value="ECO:0007669"/>
    <property type="project" value="UniProtKB-EC"/>
</dbReference>
<dbReference type="Gene3D" id="3.40.50.620">
    <property type="entry name" value="HUPs"/>
    <property type="match status" value="1"/>
</dbReference>
<dbReference type="Gene3D" id="1.10.730.10">
    <property type="entry name" value="Isoleucyl-tRNA Synthetase, Domain 1"/>
    <property type="match status" value="1"/>
</dbReference>
<sequence length="627" mass="69893">MPYAQKHYPFENKESFEKGFPADFIAEGLDQTRGWFYTLMVLSTALFDKPPFKNLIVNGLVLAGDGKKMSKRLKNYPDPRLVIDKYGADALRMYLINSPVVRAESLKFQESGVLGVVKEVFLPWYNAFRFFIQNMERMEASGRKFVPSLEKVRATKNATDVWISAATQGLIKFVHQEMKAYRLYTVMPALVSFVTQLTNWYVRLNRDRLKGMEAGEDGTSAEEEAETGLQVLYDVLLDVTIIMAPFTPFITEYFYQHLRKLQVSFKDAANGGGSSNPVMPGKSDSVHFLKLPSYDETRLNEDAVLAMSTLQGIVELGRNVREKRLISLRTPIKSLTVVLRNPSPVVVDAIKGPLKSYILSELNAWDLVVVQKENEHEWVKLSIQPNFSLLGKKFGKKMKAAKAAITSMTHQDAVACLEKGELVIEGVNIDTKTEIVSKLAFSKDGDHWEATSSPEGDLVVAVDCTQDEAILSAGKSREFMNHVQQLRKGAGLDLKDEVEIFFCEDEGIKSTEDAVSRNVPLFEAKFKGAVPVPKQFASNWSVVIGSELVEVGGSKVEISICRPALATRDTLETDVSSYLSTVDPTSVTVGEVIKCTIDGTEHSLTEGKDFWISTASKMKSTKVVDWL</sequence>
<dbReference type="EMBL" id="HBHQ01018590">
    <property type="protein sequence ID" value="CAD9820627.1"/>
    <property type="molecule type" value="Transcribed_RNA"/>
</dbReference>
<keyword evidence="7" id="KW-0030">Aminoacyl-tRNA synthetase</keyword>
<keyword evidence="3" id="KW-0436">Ligase</keyword>
<accession>A0A7S2XQ56</accession>
<proteinExistence type="inferred from homology"/>
<feature type="domain" description="Aminoacyl-tRNA synthetase class Ia" evidence="10">
    <location>
        <begin position="1"/>
        <end position="106"/>
    </location>
</feature>
<dbReference type="SUPFAM" id="SSF52374">
    <property type="entry name" value="Nucleotidylyl transferase"/>
    <property type="match status" value="1"/>
</dbReference>
<dbReference type="GO" id="GO:0000049">
    <property type="term" value="F:tRNA binding"/>
    <property type="evidence" value="ECO:0007669"/>
    <property type="project" value="InterPro"/>
</dbReference>
<name>A0A7S2XQ56_9STRA</name>
<dbReference type="PANTHER" id="PTHR42780:SF1">
    <property type="entry name" value="ISOLEUCINE--TRNA LIGASE, CYTOPLASMIC"/>
    <property type="match status" value="1"/>
</dbReference>
<dbReference type="GO" id="GO:0005524">
    <property type="term" value="F:ATP binding"/>
    <property type="evidence" value="ECO:0007669"/>
    <property type="project" value="UniProtKB-KW"/>
</dbReference>
<evidence type="ECO:0000256" key="1">
    <source>
        <dbReference type="ARBA" id="ARBA00005594"/>
    </source>
</evidence>
<comment type="catalytic activity">
    <reaction evidence="9">
        <text>tRNA(Ile) + L-isoleucine + ATP = L-isoleucyl-tRNA(Ile) + AMP + diphosphate</text>
        <dbReference type="Rhea" id="RHEA:11060"/>
        <dbReference type="Rhea" id="RHEA-COMP:9666"/>
        <dbReference type="Rhea" id="RHEA-COMP:9695"/>
        <dbReference type="ChEBI" id="CHEBI:30616"/>
        <dbReference type="ChEBI" id="CHEBI:33019"/>
        <dbReference type="ChEBI" id="CHEBI:58045"/>
        <dbReference type="ChEBI" id="CHEBI:78442"/>
        <dbReference type="ChEBI" id="CHEBI:78528"/>
        <dbReference type="ChEBI" id="CHEBI:456215"/>
        <dbReference type="EC" id="6.1.1.5"/>
    </reaction>
</comment>
<evidence type="ECO:0000259" key="11">
    <source>
        <dbReference type="Pfam" id="PF08264"/>
    </source>
</evidence>
<dbReference type="PANTHER" id="PTHR42780">
    <property type="entry name" value="SOLEUCYL-TRNA SYNTHETASE"/>
    <property type="match status" value="1"/>
</dbReference>
<dbReference type="InterPro" id="IPR014729">
    <property type="entry name" value="Rossmann-like_a/b/a_fold"/>
</dbReference>
<dbReference type="InterPro" id="IPR002300">
    <property type="entry name" value="aa-tRNA-synth_Ia"/>
</dbReference>
<evidence type="ECO:0000259" key="10">
    <source>
        <dbReference type="Pfam" id="PF00133"/>
    </source>
</evidence>
<dbReference type="SUPFAM" id="SSF47323">
    <property type="entry name" value="Anticodon-binding domain of a subclass of class I aminoacyl-tRNA synthetases"/>
    <property type="match status" value="1"/>
</dbReference>
<reference evidence="12" key="1">
    <citation type="submission" date="2021-01" db="EMBL/GenBank/DDBJ databases">
        <authorList>
            <person name="Corre E."/>
            <person name="Pelletier E."/>
            <person name="Niang G."/>
            <person name="Scheremetjew M."/>
            <person name="Finn R."/>
            <person name="Kale V."/>
            <person name="Holt S."/>
            <person name="Cochrane G."/>
            <person name="Meng A."/>
            <person name="Brown T."/>
            <person name="Cohen L."/>
        </authorList>
    </citation>
    <scope>NUCLEOTIDE SEQUENCE</scope>
    <source>
        <strain evidence="12">CCMP2084</strain>
    </source>
</reference>
<dbReference type="InterPro" id="IPR033709">
    <property type="entry name" value="Anticodon_Ile_ABEc"/>
</dbReference>
<evidence type="ECO:0000256" key="7">
    <source>
        <dbReference type="ARBA" id="ARBA00023146"/>
    </source>
</evidence>
<dbReference type="InterPro" id="IPR023586">
    <property type="entry name" value="Ile-tRNA-ligase_type2"/>
</dbReference>
<dbReference type="Pfam" id="PF00133">
    <property type="entry name" value="tRNA-synt_1"/>
    <property type="match status" value="1"/>
</dbReference>
<dbReference type="EC" id="6.1.1.5" evidence="2"/>
<dbReference type="InterPro" id="IPR009080">
    <property type="entry name" value="tRNAsynth_Ia_anticodon-bd"/>
</dbReference>
<evidence type="ECO:0000256" key="3">
    <source>
        <dbReference type="ARBA" id="ARBA00022598"/>
    </source>
</evidence>
<evidence type="ECO:0000256" key="6">
    <source>
        <dbReference type="ARBA" id="ARBA00022917"/>
    </source>
</evidence>
<dbReference type="Pfam" id="PF08264">
    <property type="entry name" value="Anticodon_1"/>
    <property type="match status" value="1"/>
</dbReference>
<evidence type="ECO:0000256" key="9">
    <source>
        <dbReference type="ARBA" id="ARBA00048359"/>
    </source>
</evidence>
<dbReference type="CDD" id="cd07961">
    <property type="entry name" value="Anticodon_Ia_Ile_ABEc"/>
    <property type="match status" value="1"/>
</dbReference>
<feature type="domain" description="Methionyl/Valyl/Leucyl/Isoleucyl-tRNA synthetase anticodon-binding" evidence="11">
    <location>
        <begin position="160"/>
        <end position="333"/>
    </location>
</feature>
<organism evidence="12">
    <name type="scientific">Attheya septentrionalis</name>
    <dbReference type="NCBI Taxonomy" id="420275"/>
    <lineage>
        <taxon>Eukaryota</taxon>
        <taxon>Sar</taxon>
        <taxon>Stramenopiles</taxon>
        <taxon>Ochrophyta</taxon>
        <taxon>Bacillariophyta</taxon>
        <taxon>Coscinodiscophyceae</taxon>
        <taxon>Chaetocerotophycidae</taxon>
        <taxon>Chaetocerotales</taxon>
        <taxon>Attheyaceae</taxon>
        <taxon>Attheya</taxon>
    </lineage>
</organism>